<dbReference type="InterPro" id="IPR011333">
    <property type="entry name" value="SKP1/BTB/POZ_sf"/>
</dbReference>
<name>A0A9N9ZEY1_9HYPO</name>
<dbReference type="SMART" id="SM00225">
    <property type="entry name" value="BTB"/>
    <property type="match status" value="1"/>
</dbReference>
<dbReference type="PROSITE" id="PS50097">
    <property type="entry name" value="BTB"/>
    <property type="match status" value="1"/>
</dbReference>
<reference evidence="3 4" key="2">
    <citation type="submission" date="2021-10" db="EMBL/GenBank/DDBJ databases">
        <authorList>
            <person name="Piombo E."/>
        </authorList>
    </citation>
    <scope>NUCLEOTIDE SEQUENCE [LARGE SCALE GENOMIC DNA]</scope>
</reference>
<dbReference type="Proteomes" id="UP000775872">
    <property type="component" value="Unassembled WGS sequence"/>
</dbReference>
<dbReference type="AlphaFoldDB" id="A0A9N9ZEY1"/>
<evidence type="ECO:0000259" key="2">
    <source>
        <dbReference type="PROSITE" id="PS50097"/>
    </source>
</evidence>
<protein>
    <recommendedName>
        <fullName evidence="2">BTB domain-containing protein</fullName>
    </recommendedName>
</protein>
<dbReference type="Pfam" id="PF00651">
    <property type="entry name" value="BTB"/>
    <property type="match status" value="1"/>
</dbReference>
<gene>
    <name evidence="3" type="ORF">CSOL1703_00015754</name>
</gene>
<comment type="caution">
    <text evidence="3">The sequence shown here is derived from an EMBL/GenBank/DDBJ whole genome shotgun (WGS) entry which is preliminary data.</text>
</comment>
<reference evidence="4" key="1">
    <citation type="submission" date="2019-06" db="EMBL/GenBank/DDBJ databases">
        <authorList>
            <person name="Broberg M."/>
        </authorList>
    </citation>
    <scope>NUCLEOTIDE SEQUENCE [LARGE SCALE GENOMIC DNA]</scope>
</reference>
<evidence type="ECO:0000313" key="3">
    <source>
        <dbReference type="EMBL" id="CAH0054282.1"/>
    </source>
</evidence>
<evidence type="ECO:0000313" key="4">
    <source>
        <dbReference type="Proteomes" id="UP000775872"/>
    </source>
</evidence>
<dbReference type="PANTHER" id="PTHR39398">
    <property type="entry name" value="YALI0F14311P"/>
    <property type="match status" value="1"/>
</dbReference>
<dbReference type="CDD" id="cd18186">
    <property type="entry name" value="BTB_POZ_ZBTB_KLHL-like"/>
    <property type="match status" value="1"/>
</dbReference>
<keyword evidence="4" id="KW-1185">Reference proteome</keyword>
<dbReference type="Gene3D" id="3.30.710.10">
    <property type="entry name" value="Potassium Channel Kv1.1, Chain A"/>
    <property type="match status" value="1"/>
</dbReference>
<dbReference type="InterPro" id="IPR000210">
    <property type="entry name" value="BTB/POZ_dom"/>
</dbReference>
<dbReference type="PANTHER" id="PTHR39398:SF1">
    <property type="entry name" value="CSN8_PSMD8_EIF3K DOMAIN-CONTAINING PROTEIN"/>
    <property type="match status" value="1"/>
</dbReference>
<accession>A0A9N9ZEY1</accession>
<sequence>MPPKGRRGPSGPWGRLKPVVQDPLESIGLPSKGDNRLLEFSTQEKYYTKIMERYMGFCSDAGKPDELLRRFSALEIGESAGPSASPTSSASASSSGAPPSPSLSLLQSPANTKGLSDVMMALRKLREGIVASKRVDDFAVQAYLFCVRLSVLVKHPESYHPAILYLLRALHPQQPLTSVELQEVVAYLVLDAACRRGQMSEAYSIRREYRLQDAKVDAVLDALAHDNYVRFRRLKQSVDGHRARIMDWAEREMRMQTLKALGRAYLSIDLGFLESVTGSRWDDLKNNDGVGWELDGNKVVIKKVRASTHTVLATKLASFCVYLIHGDPERMQCRLGSKPRNQRLVSRNSAEFLGGEKLLQLPEVHGHSFYTCPEINNGLDNESRFLHFPSSSRHKTQEPFPFKQIPSFTPPNLHITEALFVSSGAQDECGQFTEANSTTPLALGPKMAPPKKRARTLQSDGKPIPSALLCDSRAGWLVKSDEQTVEIIVKGEVLIAHRRVLIEHCEYFARCLKEPWVEGHNGTITFDDIEPRYLALFIGVAYSHSSIVPLAPPVSSPNPQAKRARTPLQDFVEVYKLCDRFVSPKMADYIVKCIHTSIGDGHRALYRCPSDEGQQKDLMREFADGFEALEIMHPVQKEIGKKMIHYFCEGVSYNVWDKAMDDVVSDRPRFISDVSRGFASRLGVMEATKRAMRRKELSGP</sequence>
<feature type="region of interest" description="Disordered" evidence="1">
    <location>
        <begin position="79"/>
        <end position="108"/>
    </location>
</feature>
<feature type="region of interest" description="Disordered" evidence="1">
    <location>
        <begin position="1"/>
        <end position="35"/>
    </location>
</feature>
<feature type="domain" description="BTB" evidence="2">
    <location>
        <begin position="483"/>
        <end position="550"/>
    </location>
</feature>
<dbReference type="SUPFAM" id="SSF54695">
    <property type="entry name" value="POZ domain"/>
    <property type="match status" value="1"/>
</dbReference>
<dbReference type="OrthoDB" id="2100128at2759"/>
<evidence type="ECO:0000256" key="1">
    <source>
        <dbReference type="SAM" id="MobiDB-lite"/>
    </source>
</evidence>
<organism evidence="3 4">
    <name type="scientific">Clonostachys solani</name>
    <dbReference type="NCBI Taxonomy" id="160281"/>
    <lineage>
        <taxon>Eukaryota</taxon>
        <taxon>Fungi</taxon>
        <taxon>Dikarya</taxon>
        <taxon>Ascomycota</taxon>
        <taxon>Pezizomycotina</taxon>
        <taxon>Sordariomycetes</taxon>
        <taxon>Hypocreomycetidae</taxon>
        <taxon>Hypocreales</taxon>
        <taxon>Bionectriaceae</taxon>
        <taxon>Clonostachys</taxon>
    </lineage>
</organism>
<dbReference type="EMBL" id="CABFOC020000048">
    <property type="protein sequence ID" value="CAH0054282.1"/>
    <property type="molecule type" value="Genomic_DNA"/>
</dbReference>
<proteinExistence type="predicted"/>